<evidence type="ECO:0008006" key="4">
    <source>
        <dbReference type="Google" id="ProtNLM"/>
    </source>
</evidence>
<accession>S3K2B9</accession>
<feature type="chain" id="PRO_5004522732" description="Outer membrane protein beta-barrel domain-containing protein" evidence="1">
    <location>
        <begin position="21"/>
        <end position="215"/>
    </location>
</feature>
<dbReference type="AlphaFoldDB" id="S3K2B9"/>
<dbReference type="STRING" id="1125699.HMPREF9194_01401"/>
<reference evidence="2 3" key="1">
    <citation type="submission" date="2013-04" db="EMBL/GenBank/DDBJ databases">
        <title>The Genome Sequence of Treponema maltophilum ATCC 51939.</title>
        <authorList>
            <consortium name="The Broad Institute Genomics Platform"/>
            <person name="Earl A."/>
            <person name="Ward D."/>
            <person name="Feldgarden M."/>
            <person name="Gevers D."/>
            <person name="Leonetti C."/>
            <person name="Blanton J.M."/>
            <person name="Dewhirst F.E."/>
            <person name="Izard J."/>
            <person name="Walker B."/>
            <person name="Young S."/>
            <person name="Zeng Q."/>
            <person name="Gargeya S."/>
            <person name="Fitzgerald M."/>
            <person name="Haas B."/>
            <person name="Abouelleil A."/>
            <person name="Allen A.W."/>
            <person name="Alvarado L."/>
            <person name="Arachchi H.M."/>
            <person name="Berlin A.M."/>
            <person name="Chapman S.B."/>
            <person name="Gainer-Dewar J."/>
            <person name="Goldberg J."/>
            <person name="Griggs A."/>
            <person name="Gujja S."/>
            <person name="Hansen M."/>
            <person name="Howarth C."/>
            <person name="Imamovic A."/>
            <person name="Ireland A."/>
            <person name="Larimer J."/>
            <person name="McCowan C."/>
            <person name="Murphy C."/>
            <person name="Pearson M."/>
            <person name="Poon T.W."/>
            <person name="Priest M."/>
            <person name="Roberts A."/>
            <person name="Saif S."/>
            <person name="Shea T."/>
            <person name="Sisk P."/>
            <person name="Sykes S."/>
            <person name="Wortman J."/>
            <person name="Nusbaum C."/>
            <person name="Birren B."/>
        </authorList>
    </citation>
    <scope>NUCLEOTIDE SEQUENCE [LARGE SCALE GENOMIC DNA]</scope>
    <source>
        <strain evidence="2 3">ATCC 51939</strain>
    </source>
</reference>
<proteinExistence type="predicted"/>
<keyword evidence="3" id="KW-1185">Reference proteome</keyword>
<keyword evidence="1" id="KW-0732">Signal</keyword>
<dbReference type="Proteomes" id="UP000014541">
    <property type="component" value="Unassembled WGS sequence"/>
</dbReference>
<comment type="caution">
    <text evidence="2">The sequence shown here is derived from an EMBL/GenBank/DDBJ whole genome shotgun (WGS) entry which is preliminary data.</text>
</comment>
<feature type="signal peptide" evidence="1">
    <location>
        <begin position="1"/>
        <end position="20"/>
    </location>
</feature>
<dbReference type="EMBL" id="ATFF01000006">
    <property type="protein sequence ID" value="EPF31071.1"/>
    <property type="molecule type" value="Genomic_DNA"/>
</dbReference>
<dbReference type="RefSeq" id="WP_016525682.1">
    <property type="nucleotide sequence ID" value="NZ_KE332518.1"/>
</dbReference>
<evidence type="ECO:0000313" key="3">
    <source>
        <dbReference type="Proteomes" id="UP000014541"/>
    </source>
</evidence>
<dbReference type="PATRIC" id="fig|1125699.3.peg.1414"/>
<protein>
    <recommendedName>
        <fullName evidence="4">Outer membrane protein beta-barrel domain-containing protein</fullName>
    </recommendedName>
</protein>
<dbReference type="HOGENOM" id="CLU_111162_0_0_12"/>
<organism evidence="2 3">
    <name type="scientific">Treponema maltophilum ATCC 51939</name>
    <dbReference type="NCBI Taxonomy" id="1125699"/>
    <lineage>
        <taxon>Bacteria</taxon>
        <taxon>Pseudomonadati</taxon>
        <taxon>Spirochaetota</taxon>
        <taxon>Spirochaetia</taxon>
        <taxon>Spirochaetales</taxon>
        <taxon>Treponemataceae</taxon>
        <taxon>Treponema</taxon>
    </lineage>
</organism>
<dbReference type="eggNOG" id="ENOG5031CVB">
    <property type="taxonomic scope" value="Bacteria"/>
</dbReference>
<dbReference type="OrthoDB" id="9928894at2"/>
<sequence>MKKIAALVLVVCMTCASVFALDFGAGGMFDFTHEHAYAKATLGPVTTTSSGDISLIGFKGFFDAQYAVASFGINTNITKQKITSGSTSTLTDLTIRYFNIGLLAKYPIELGSIQIFPLVGVDWDIIISYQKNNTNYKIDSAAREEFNALWLDLGVGADIPLGSGALYLRPQGIFGIQLNTPASVKQQKKQAEALGGKLSAGTLKFNIGLGLIRKF</sequence>
<name>S3K2B9_TREMA</name>
<evidence type="ECO:0000256" key="1">
    <source>
        <dbReference type="SAM" id="SignalP"/>
    </source>
</evidence>
<evidence type="ECO:0000313" key="2">
    <source>
        <dbReference type="EMBL" id="EPF31071.1"/>
    </source>
</evidence>
<gene>
    <name evidence="2" type="ORF">HMPREF9194_01401</name>
</gene>